<dbReference type="InterPro" id="IPR000571">
    <property type="entry name" value="Znf_CCCH"/>
</dbReference>
<gene>
    <name evidence="3" type="ORF">HO133_006458</name>
</gene>
<accession>A0A8H6F7P8</accession>
<reference evidence="3 4" key="1">
    <citation type="journal article" date="2020" name="Genomics">
        <title>Complete, high-quality genomes from long-read metagenomic sequencing of two wolf lichen thalli reveals enigmatic genome architecture.</title>
        <authorList>
            <person name="McKenzie S.K."/>
            <person name="Walston R.F."/>
            <person name="Allen J.L."/>
        </authorList>
    </citation>
    <scope>NUCLEOTIDE SEQUENCE [LARGE SCALE GENOMIC DNA]</scope>
    <source>
        <strain evidence="3">WasteWater1</strain>
    </source>
</reference>
<organism evidence="3 4">
    <name type="scientific">Letharia lupina</name>
    <dbReference type="NCBI Taxonomy" id="560253"/>
    <lineage>
        <taxon>Eukaryota</taxon>
        <taxon>Fungi</taxon>
        <taxon>Dikarya</taxon>
        <taxon>Ascomycota</taxon>
        <taxon>Pezizomycotina</taxon>
        <taxon>Lecanoromycetes</taxon>
        <taxon>OSLEUM clade</taxon>
        <taxon>Lecanoromycetidae</taxon>
        <taxon>Lecanorales</taxon>
        <taxon>Lecanorineae</taxon>
        <taxon>Parmeliaceae</taxon>
        <taxon>Letharia</taxon>
    </lineage>
</organism>
<evidence type="ECO:0000313" key="4">
    <source>
        <dbReference type="Proteomes" id="UP000593566"/>
    </source>
</evidence>
<evidence type="ECO:0000313" key="3">
    <source>
        <dbReference type="EMBL" id="KAF6218046.1"/>
    </source>
</evidence>
<dbReference type="EMBL" id="JACCJB010000024">
    <property type="protein sequence ID" value="KAF6218046.1"/>
    <property type="molecule type" value="Genomic_DNA"/>
</dbReference>
<dbReference type="PROSITE" id="PS50103">
    <property type="entry name" value="ZF_C3H1"/>
    <property type="match status" value="1"/>
</dbReference>
<evidence type="ECO:0000256" key="1">
    <source>
        <dbReference type="PROSITE-ProRule" id="PRU00723"/>
    </source>
</evidence>
<keyword evidence="4" id="KW-1185">Reference proteome</keyword>
<dbReference type="RefSeq" id="XP_037147481.1">
    <property type="nucleotide sequence ID" value="XM_037297356.1"/>
</dbReference>
<sequence length="121" mass="13222">MSAFIRPHSECLNSRARIRQNGNGRENAKDTLCRNVTIYGHCRYEDKGCAFNHDPVKSQPNSQVESIKKRFNIASPSFTPSSLAVNGNHATPKTLGLSPKAANAAPFKPRTLTPGNIVLMS</sequence>
<evidence type="ECO:0000259" key="2">
    <source>
        <dbReference type="PROSITE" id="PS50103"/>
    </source>
</evidence>
<name>A0A8H6F7P8_9LECA</name>
<protein>
    <recommendedName>
        <fullName evidence="2">C3H1-type domain-containing protein</fullName>
    </recommendedName>
</protein>
<feature type="zinc finger region" description="C3H1-type" evidence="1">
    <location>
        <begin position="27"/>
        <end position="56"/>
    </location>
</feature>
<dbReference type="GeneID" id="59334859"/>
<proteinExistence type="predicted"/>
<comment type="caution">
    <text evidence="3">The sequence shown here is derived from an EMBL/GenBank/DDBJ whole genome shotgun (WGS) entry which is preliminary data.</text>
</comment>
<keyword evidence="1" id="KW-0479">Metal-binding</keyword>
<dbReference type="AlphaFoldDB" id="A0A8H6F7P8"/>
<dbReference type="Pfam" id="PF25586">
    <property type="entry name" value="zf-CCCH_PAN3"/>
    <property type="match status" value="1"/>
</dbReference>
<keyword evidence="1" id="KW-0862">Zinc</keyword>
<keyword evidence="1" id="KW-0863">Zinc-finger</keyword>
<feature type="domain" description="C3H1-type" evidence="2">
    <location>
        <begin position="27"/>
        <end position="56"/>
    </location>
</feature>
<dbReference type="Proteomes" id="UP000593566">
    <property type="component" value="Unassembled WGS sequence"/>
</dbReference>
<dbReference type="Gene3D" id="6.10.250.3160">
    <property type="match status" value="1"/>
</dbReference>
<dbReference type="GO" id="GO:0008270">
    <property type="term" value="F:zinc ion binding"/>
    <property type="evidence" value="ECO:0007669"/>
    <property type="project" value="UniProtKB-KW"/>
</dbReference>